<name>A0A1I5K2N0_9GAMM</name>
<dbReference type="SUPFAM" id="SSF48403">
    <property type="entry name" value="Ankyrin repeat"/>
    <property type="match status" value="2"/>
</dbReference>
<keyword evidence="2" id="KW-0040">ANK repeat</keyword>
<evidence type="ECO:0000256" key="2">
    <source>
        <dbReference type="ARBA" id="ARBA00023043"/>
    </source>
</evidence>
<dbReference type="Proteomes" id="UP000182400">
    <property type="component" value="Unassembled WGS sequence"/>
</dbReference>
<evidence type="ECO:0000256" key="1">
    <source>
        <dbReference type="ARBA" id="ARBA00022737"/>
    </source>
</evidence>
<dbReference type="InterPro" id="IPR036770">
    <property type="entry name" value="Ankyrin_rpt-contain_sf"/>
</dbReference>
<dbReference type="PANTHER" id="PTHR24198">
    <property type="entry name" value="ANKYRIN REPEAT AND PROTEIN KINASE DOMAIN-CONTAINING PROTEIN"/>
    <property type="match status" value="1"/>
</dbReference>
<gene>
    <name evidence="3" type="ORF">SAMN05216601_10257</name>
</gene>
<dbReference type="InterPro" id="IPR002110">
    <property type="entry name" value="Ankyrin_rpt"/>
</dbReference>
<dbReference type="PANTHER" id="PTHR24198:SF165">
    <property type="entry name" value="ANKYRIN REPEAT-CONTAINING PROTEIN-RELATED"/>
    <property type="match status" value="1"/>
</dbReference>
<accession>A0A1I5K2N0</accession>
<evidence type="ECO:0000313" key="4">
    <source>
        <dbReference type="Proteomes" id="UP000182400"/>
    </source>
</evidence>
<evidence type="ECO:0008006" key="5">
    <source>
        <dbReference type="Google" id="ProtNLM"/>
    </source>
</evidence>
<reference evidence="3 4" key="1">
    <citation type="submission" date="2016-10" db="EMBL/GenBank/DDBJ databases">
        <authorList>
            <person name="de Groot N.N."/>
        </authorList>
    </citation>
    <scope>NUCLEOTIDE SEQUENCE [LARGE SCALE GENOMIC DNA]</scope>
    <source>
        <strain evidence="3 4">CCUG 59231</strain>
    </source>
</reference>
<dbReference type="EMBL" id="FOWP01000002">
    <property type="protein sequence ID" value="SFO78856.1"/>
    <property type="molecule type" value="Genomic_DNA"/>
</dbReference>
<proteinExistence type="predicted"/>
<dbReference type="SMART" id="SM00248">
    <property type="entry name" value="ANK"/>
    <property type="match status" value="4"/>
</dbReference>
<sequence>MMGTLDDVKALLERGGDPNDYIPESGEGPISYAMRRACDQKDPAIMNHLLSAGLSVETVNRHASTKKETPMKWAIEMADATAVEQLLQLGAQTEISCGYQASALCYAMALFHHSKRPETAFAIEQELYLNGKTRGDAYDAKEGVAVDVDLPSRRRSMLKMMQIPHYRDLFQATREYYSRPLEDRRQVIEVLLKHGANPNRRYRVQPEHLAEWTPTLFAAEIGDLALFKLLLSYGGDAALPLIPSDSPLQTYDALWVAVDHDRREIVQYLTQRV</sequence>
<dbReference type="GO" id="GO:0005737">
    <property type="term" value="C:cytoplasm"/>
    <property type="evidence" value="ECO:0007669"/>
    <property type="project" value="TreeGrafter"/>
</dbReference>
<dbReference type="AlphaFoldDB" id="A0A1I5K2N0"/>
<evidence type="ECO:0000313" key="3">
    <source>
        <dbReference type="EMBL" id="SFO78856.1"/>
    </source>
</evidence>
<dbReference type="STRING" id="658457.SAMN05216601_10257"/>
<protein>
    <recommendedName>
        <fullName evidence="5">Ankyrin repeat-containing protein</fullName>
    </recommendedName>
</protein>
<keyword evidence="1" id="KW-0677">Repeat</keyword>
<dbReference type="Gene3D" id="1.25.40.20">
    <property type="entry name" value="Ankyrin repeat-containing domain"/>
    <property type="match status" value="2"/>
</dbReference>
<organism evidence="3 4">
    <name type="scientific">Ectopseudomonas composti</name>
    <dbReference type="NCBI Taxonomy" id="658457"/>
    <lineage>
        <taxon>Bacteria</taxon>
        <taxon>Pseudomonadati</taxon>
        <taxon>Pseudomonadota</taxon>
        <taxon>Gammaproteobacteria</taxon>
        <taxon>Pseudomonadales</taxon>
        <taxon>Pseudomonadaceae</taxon>
        <taxon>Ectopseudomonas</taxon>
    </lineage>
</organism>